<dbReference type="NCBIfam" id="TIGR00051">
    <property type="entry name" value="YbgC/FadM family acyl-CoA thioesterase"/>
    <property type="match status" value="1"/>
</dbReference>
<dbReference type="InterPro" id="IPR006684">
    <property type="entry name" value="YbgC/YbaW"/>
</dbReference>
<dbReference type="PANTHER" id="PTHR31793">
    <property type="entry name" value="4-HYDROXYBENZOYL-COA THIOESTERASE FAMILY MEMBER"/>
    <property type="match status" value="1"/>
</dbReference>
<dbReference type="PIRSF" id="PIRSF003230">
    <property type="entry name" value="YbgC"/>
    <property type="match status" value="1"/>
</dbReference>
<dbReference type="PANTHER" id="PTHR31793:SF27">
    <property type="entry name" value="NOVEL THIOESTERASE SUPERFAMILY DOMAIN AND SAPOSIN A-TYPE DOMAIN CONTAINING PROTEIN (0610012H03RIK)"/>
    <property type="match status" value="1"/>
</dbReference>
<dbReference type="EMBL" id="JAAGNX010000001">
    <property type="protein sequence ID" value="NDV60927.1"/>
    <property type="molecule type" value="Genomic_DNA"/>
</dbReference>
<dbReference type="Proteomes" id="UP000478417">
    <property type="component" value="Unassembled WGS sequence"/>
</dbReference>
<dbReference type="CDD" id="cd00586">
    <property type="entry name" value="4HBT"/>
    <property type="match status" value="1"/>
</dbReference>
<keyword evidence="2" id="KW-0378">Hydrolase</keyword>
<sequence>MEEAQYSCDMEVRDYECDLQGIVNNANYQHYLEHARHKFLQEQGVDFAEVTARGIFLIVTRIEIDYKYPLKSGDRFRVSLQLERVSRIRFAFIQEIVRLDDEKLIVQAKVLTAAMNDKGRPMLPKELEHLLK</sequence>
<proteinExistence type="inferred from homology"/>
<evidence type="ECO:0000313" key="4">
    <source>
        <dbReference type="Proteomes" id="UP000478417"/>
    </source>
</evidence>
<organism evidence="3 4">
    <name type="scientific">Oceanipulchritudo coccoides</name>
    <dbReference type="NCBI Taxonomy" id="2706888"/>
    <lineage>
        <taxon>Bacteria</taxon>
        <taxon>Pseudomonadati</taxon>
        <taxon>Verrucomicrobiota</taxon>
        <taxon>Opitutia</taxon>
        <taxon>Puniceicoccales</taxon>
        <taxon>Oceanipulchritudinaceae</taxon>
        <taxon>Oceanipulchritudo</taxon>
    </lineage>
</organism>
<evidence type="ECO:0000256" key="1">
    <source>
        <dbReference type="ARBA" id="ARBA00005953"/>
    </source>
</evidence>
<protein>
    <submittedName>
        <fullName evidence="3">Acyl-CoA thioesterase</fullName>
    </submittedName>
</protein>
<reference evidence="3 4" key="1">
    <citation type="submission" date="2020-02" db="EMBL/GenBank/DDBJ databases">
        <title>Albibacoteraceae fam. nov., the first described family within the subdivision 4 Verrucomicrobia.</title>
        <authorList>
            <person name="Xi F."/>
        </authorList>
    </citation>
    <scope>NUCLEOTIDE SEQUENCE [LARGE SCALE GENOMIC DNA]</scope>
    <source>
        <strain evidence="3 4">CK1056</strain>
    </source>
</reference>
<gene>
    <name evidence="3" type="ORF">G0Q06_00510</name>
</gene>
<dbReference type="GO" id="GO:0047617">
    <property type="term" value="F:fatty acyl-CoA hydrolase activity"/>
    <property type="evidence" value="ECO:0007669"/>
    <property type="project" value="TreeGrafter"/>
</dbReference>
<comment type="similarity">
    <text evidence="1">Belongs to the 4-hydroxybenzoyl-CoA thioesterase family.</text>
</comment>
<dbReference type="RefSeq" id="WP_163961388.1">
    <property type="nucleotide sequence ID" value="NZ_JAAGNX010000001.1"/>
</dbReference>
<evidence type="ECO:0000313" key="3">
    <source>
        <dbReference type="EMBL" id="NDV60927.1"/>
    </source>
</evidence>
<comment type="caution">
    <text evidence="3">The sequence shown here is derived from an EMBL/GenBank/DDBJ whole genome shotgun (WGS) entry which is preliminary data.</text>
</comment>
<dbReference type="Gene3D" id="3.10.129.10">
    <property type="entry name" value="Hotdog Thioesterase"/>
    <property type="match status" value="1"/>
</dbReference>
<evidence type="ECO:0000256" key="2">
    <source>
        <dbReference type="ARBA" id="ARBA00022801"/>
    </source>
</evidence>
<accession>A0A6B2LYT5</accession>
<dbReference type="InterPro" id="IPR050563">
    <property type="entry name" value="4-hydroxybenzoyl-CoA_TE"/>
</dbReference>
<dbReference type="SUPFAM" id="SSF54637">
    <property type="entry name" value="Thioesterase/thiol ester dehydrase-isomerase"/>
    <property type="match status" value="1"/>
</dbReference>
<name>A0A6B2LYT5_9BACT</name>
<keyword evidence="4" id="KW-1185">Reference proteome</keyword>
<dbReference type="AlphaFoldDB" id="A0A6B2LYT5"/>
<dbReference type="Pfam" id="PF13279">
    <property type="entry name" value="4HBT_2"/>
    <property type="match status" value="1"/>
</dbReference>
<dbReference type="InterPro" id="IPR029069">
    <property type="entry name" value="HotDog_dom_sf"/>
</dbReference>